<keyword evidence="1" id="KW-0472">Membrane</keyword>
<keyword evidence="3" id="KW-1185">Reference proteome</keyword>
<accession>A0A1G8LCY5</accession>
<gene>
    <name evidence="2" type="ORF">SAMN05428953_102208</name>
</gene>
<protein>
    <submittedName>
        <fullName evidence="2">Uncharacterized protein</fullName>
    </submittedName>
</protein>
<feature type="transmembrane region" description="Helical" evidence="1">
    <location>
        <begin position="9"/>
        <end position="26"/>
    </location>
</feature>
<keyword evidence="1" id="KW-1133">Transmembrane helix</keyword>
<dbReference type="AlphaFoldDB" id="A0A1G8LCY5"/>
<dbReference type="Proteomes" id="UP000198894">
    <property type="component" value="Unassembled WGS sequence"/>
</dbReference>
<feature type="transmembrane region" description="Helical" evidence="1">
    <location>
        <begin position="68"/>
        <end position="90"/>
    </location>
</feature>
<dbReference type="EMBL" id="FNEE01000002">
    <property type="protein sequence ID" value="SDI53505.1"/>
    <property type="molecule type" value="Genomic_DNA"/>
</dbReference>
<name>A0A1G8LCY5_9HYPH</name>
<keyword evidence="1" id="KW-0812">Transmembrane</keyword>
<organism evidence="2 3">
    <name type="scientific">Mesorhizobium muleiense</name>
    <dbReference type="NCBI Taxonomy" id="1004279"/>
    <lineage>
        <taxon>Bacteria</taxon>
        <taxon>Pseudomonadati</taxon>
        <taxon>Pseudomonadota</taxon>
        <taxon>Alphaproteobacteria</taxon>
        <taxon>Hyphomicrobiales</taxon>
        <taxon>Phyllobacteriaceae</taxon>
        <taxon>Mesorhizobium</taxon>
    </lineage>
</organism>
<dbReference type="RefSeq" id="WP_139172518.1">
    <property type="nucleotide sequence ID" value="NZ_FNEE01000002.1"/>
</dbReference>
<sequence length="100" mass="11419">MNIKEGLKRVYIFAVCIGAAGFWILVTNTHASRSPFRICDVPPKPVVEGERRLRAFGFLDCRIDYVEASVWFVSLLAIAAALWVVGWWLYGWIKRGFETP</sequence>
<evidence type="ECO:0000256" key="1">
    <source>
        <dbReference type="SAM" id="Phobius"/>
    </source>
</evidence>
<evidence type="ECO:0000313" key="3">
    <source>
        <dbReference type="Proteomes" id="UP000198894"/>
    </source>
</evidence>
<proteinExistence type="predicted"/>
<evidence type="ECO:0000313" key="2">
    <source>
        <dbReference type="EMBL" id="SDI53505.1"/>
    </source>
</evidence>
<reference evidence="3" key="1">
    <citation type="submission" date="2016-10" db="EMBL/GenBank/DDBJ databases">
        <authorList>
            <person name="Varghese N."/>
            <person name="Submissions S."/>
        </authorList>
    </citation>
    <scope>NUCLEOTIDE SEQUENCE [LARGE SCALE GENOMIC DNA]</scope>
    <source>
        <strain evidence="3">CGMCC 1.11022</strain>
    </source>
</reference>